<accession>A0A942TQT5</accession>
<organism evidence="2 3">
    <name type="scientific">Lederbergia citrisecunda</name>
    <dbReference type="NCBI Taxonomy" id="2833583"/>
    <lineage>
        <taxon>Bacteria</taxon>
        <taxon>Bacillati</taxon>
        <taxon>Bacillota</taxon>
        <taxon>Bacilli</taxon>
        <taxon>Bacillales</taxon>
        <taxon>Bacillaceae</taxon>
        <taxon>Lederbergia</taxon>
    </lineage>
</organism>
<dbReference type="EMBL" id="JAGYPJ010000001">
    <property type="protein sequence ID" value="MBS4200174.1"/>
    <property type="molecule type" value="Genomic_DNA"/>
</dbReference>
<dbReference type="AlphaFoldDB" id="A0A942TQT5"/>
<dbReference type="Proteomes" id="UP000682713">
    <property type="component" value="Unassembled WGS sequence"/>
</dbReference>
<protein>
    <submittedName>
        <fullName evidence="2">YhcN/YlaJ family sporulation lipoprotein</fullName>
    </submittedName>
</protein>
<gene>
    <name evidence="2" type="ORF">KHA93_11085</name>
</gene>
<feature type="compositionally biased region" description="Polar residues" evidence="1">
    <location>
        <begin position="178"/>
        <end position="187"/>
    </location>
</feature>
<evidence type="ECO:0000313" key="2">
    <source>
        <dbReference type="EMBL" id="MBS4200174.1"/>
    </source>
</evidence>
<keyword evidence="2" id="KW-0449">Lipoprotein</keyword>
<dbReference type="InterPro" id="IPR019076">
    <property type="entry name" value="Spore_lipoprot_YhcN/YlaJ-like"/>
</dbReference>
<proteinExistence type="predicted"/>
<reference evidence="2 3" key="1">
    <citation type="submission" date="2021-05" db="EMBL/GenBank/DDBJ databases">
        <title>Novel Bacillus species.</title>
        <authorList>
            <person name="Liu G."/>
        </authorList>
    </citation>
    <scope>NUCLEOTIDE SEQUENCE [LARGE SCALE GENOMIC DNA]</scope>
    <source>
        <strain evidence="2 3">FJAT-49732</strain>
    </source>
</reference>
<evidence type="ECO:0000256" key="1">
    <source>
        <dbReference type="SAM" id="MobiDB-lite"/>
    </source>
</evidence>
<comment type="caution">
    <text evidence="2">The sequence shown here is derived from an EMBL/GenBank/DDBJ whole genome shotgun (WGS) entry which is preliminary data.</text>
</comment>
<feature type="compositionally biased region" description="Basic and acidic residues" evidence="1">
    <location>
        <begin position="193"/>
        <end position="202"/>
    </location>
</feature>
<keyword evidence="3" id="KW-1185">Reference proteome</keyword>
<evidence type="ECO:0000313" key="3">
    <source>
        <dbReference type="Proteomes" id="UP000682713"/>
    </source>
</evidence>
<feature type="region of interest" description="Disordered" evidence="1">
    <location>
        <begin position="176"/>
        <end position="202"/>
    </location>
</feature>
<name>A0A942TQT5_9BACI</name>
<dbReference type="Pfam" id="PF09580">
    <property type="entry name" value="Spore_YhcN_YlaJ"/>
    <property type="match status" value="1"/>
</dbReference>
<sequence length="213" mass="24253">MMLVGCGVNNKRTAEDNQLYNKSGNSINVAQHGENYNRNQQDNDLFGYVRQVKSPLPVGESHSTKPIQGINREQTADDIARILVMLPGIEDASVLVTDQEVLIAYLTNEKRSDERFEIADQVKKTAMNVVPRWYHVYVTDDPNLRQNVENIASMNARSTSKDKTVRDTVKLMLERSPQGRNLNNGENPNGEAIGEKNHHLDRTNYRQQFENKK</sequence>